<reference evidence="1 2" key="1">
    <citation type="submission" date="2018-02" db="EMBL/GenBank/DDBJ databases">
        <authorList>
            <person name="Cohen D.B."/>
            <person name="Kent A.D."/>
        </authorList>
    </citation>
    <scope>NUCLEOTIDE SEQUENCE [LARGE SCALE GENOMIC DNA]</scope>
    <source>
        <strain evidence="1 2">ULC007</strain>
    </source>
</reference>
<dbReference type="Proteomes" id="UP000238634">
    <property type="component" value="Unassembled WGS sequence"/>
</dbReference>
<dbReference type="RefSeq" id="WP_073074947.1">
    <property type="nucleotide sequence ID" value="NZ_MPPI01000051.1"/>
</dbReference>
<dbReference type="EMBL" id="PVWG01000054">
    <property type="protein sequence ID" value="PSB15748.1"/>
    <property type="molecule type" value="Genomic_DNA"/>
</dbReference>
<organism evidence="1 2">
    <name type="scientific">Phormidesmis priestleyi ULC007</name>
    <dbReference type="NCBI Taxonomy" id="1920490"/>
    <lineage>
        <taxon>Bacteria</taxon>
        <taxon>Bacillati</taxon>
        <taxon>Cyanobacteriota</taxon>
        <taxon>Cyanophyceae</taxon>
        <taxon>Leptolyngbyales</taxon>
        <taxon>Leptolyngbyaceae</taxon>
        <taxon>Phormidesmis</taxon>
    </lineage>
</organism>
<protein>
    <submittedName>
        <fullName evidence="1">Uncharacterized protein</fullName>
    </submittedName>
</protein>
<gene>
    <name evidence="1" type="ORF">C7B65_23725</name>
</gene>
<reference evidence="1 2" key="2">
    <citation type="submission" date="2018-03" db="EMBL/GenBank/DDBJ databases">
        <title>The ancient ancestry and fast evolution of plastids.</title>
        <authorList>
            <person name="Moore K.R."/>
            <person name="Magnabosco C."/>
            <person name="Momper L."/>
            <person name="Gold D.A."/>
            <person name="Bosak T."/>
            <person name="Fournier G.P."/>
        </authorList>
    </citation>
    <scope>NUCLEOTIDE SEQUENCE [LARGE SCALE GENOMIC DNA]</scope>
    <source>
        <strain evidence="1 2">ULC007</strain>
    </source>
</reference>
<sequence>MSDILDATQGAEVFIFHQLALWAYHVAERLDIPSFLALTVPISATQDYPFLSFSKVKNPTLFTGWINYASYLLVK</sequence>
<proteinExistence type="predicted"/>
<dbReference type="AlphaFoldDB" id="A0A2T1D5I8"/>
<evidence type="ECO:0000313" key="1">
    <source>
        <dbReference type="EMBL" id="PSB15748.1"/>
    </source>
</evidence>
<comment type="caution">
    <text evidence="1">The sequence shown here is derived from an EMBL/GenBank/DDBJ whole genome shotgun (WGS) entry which is preliminary data.</text>
</comment>
<dbReference type="Gene3D" id="3.40.50.2000">
    <property type="entry name" value="Glycogen Phosphorylase B"/>
    <property type="match status" value="1"/>
</dbReference>
<dbReference type="STRING" id="1920490.GCA_001895925_05442"/>
<evidence type="ECO:0000313" key="2">
    <source>
        <dbReference type="Proteomes" id="UP000238634"/>
    </source>
</evidence>
<accession>A0A2T1D5I8</accession>
<dbReference type="SUPFAM" id="SSF53756">
    <property type="entry name" value="UDP-Glycosyltransferase/glycogen phosphorylase"/>
    <property type="match status" value="1"/>
</dbReference>
<dbReference type="OrthoDB" id="9805366at2"/>
<keyword evidence="2" id="KW-1185">Reference proteome</keyword>
<name>A0A2T1D5I8_9CYAN</name>